<evidence type="ECO:0000256" key="2">
    <source>
        <dbReference type="ARBA" id="ARBA00012376"/>
    </source>
</evidence>
<sequence length="1230" mass="136186">MAPSAPSGSYNTLLRAVASKLLTESGHPLHHLHHASSSDIREIVHHLLVIRPPPDDSDDNKQEEELYTQVDALLRLELQHRKTIVDAHDLPSVMSASSPDARGFDQIALWKGDITTLKATAIVNAANSALLGCFQPSHKCIDNVIHSMAGPRLRAACHDIMTRQAREEAVGNAQITPGFALPASYVLHTIGPQLRRGAQPTAAERDQLASCYTKSLDLLLKTVGDEKVSVAFPCISTGLFAFPSDVAVPLAVDSVLEWLSTHHDETRGWKVIFNTFLKRDYDLYKTYIESKCPGSVELPPAPVSSALQSAAQAIQEADYLLVAAGAGLSAAAGLDYTSEAVMRQHQEAPTYDFLKSIVNAFETRNSGSAFVKTSNADGMFEQEGFDTKSVYIMQGEYGRIQCSRPCSEDSVWSSRPFMEKALKSFNPETYRIEDPAGMPRCPKCGGKMFLLLRVDDSFLQSALEEGRVVYDKWLMEVLNHVRNDGKKLAILEVGAGFNTPGVLRLPNERIAYTDGVKLIRVNPDYPEMPFQSHGVGVAEDANAVLEYISHNVQAKSNAEPVKMEQQPTSTEAPEIPTTTTTASTEAPVRELRAGEAPIKKEFLKPKPTPKPATPADAEAGDAVKATKVKDDRDREGGKKKRGGTFKKRPVDAEQDPADMLCRPAASGEGCQFGDSCKFSHDVDDYMKRKPKDLGERCPVFDVVGYCRYGMACRFAKAHIEKVDGTYRNMKREGYVEGQDLADEVNDLTHDLRLKLRKDTYDFQSKQQMKKGKKNDKKRQQKNEKQEVKPETDAASAPAADVKTDSAPVETETETGDATMEPAAESPLLAERKPVDFKRKIYIAPLTTVGNLPFRRLLKQTGADITCGEMAMATNLLKAQQSEWALLRRHKSEDVFGVQLAGSFSDQMARVCELLARETEVDFVDINMGCPIDIVCRAGAGSALMTRPPRLLEVVSGALTGLELGTRMRTGGTVNTPGLTVKLRTGWSDKQPTAHKLVPKLQSVRASQAYVNAAVVTADFKLRATQSVDAIMVHGRSRLQRYTKNADWDYIFQCSDAQQDRIDDKDMPSVPFVGGGDVLSYEEFDEHLANGKLDTCMLARGALIKPWLPTEIKERRHWDISASERLDLLKDFVRFGLEHWGSDQKGVNRTRRYLLEWQSFLCRYIPVGLLESLPQRINDRPAPYYGRNELETLMASDQAVDWVKISEMLLGPVPDGFQFVPKHRANAYTAS</sequence>
<keyword evidence="4 16" id="KW-0288">FMN</keyword>
<dbReference type="SMART" id="SM00506">
    <property type="entry name" value="A1pp"/>
    <property type="match status" value="1"/>
</dbReference>
<feature type="compositionally biased region" description="Basic and acidic residues" evidence="17">
    <location>
        <begin position="780"/>
        <end position="791"/>
    </location>
</feature>
<feature type="binding site" evidence="14">
    <location>
        <position position="441"/>
    </location>
    <ligand>
        <name>Zn(2+)</name>
        <dbReference type="ChEBI" id="CHEBI:29105"/>
    </ligand>
</feature>
<feature type="binding site" evidence="14">
    <location>
        <position position="444"/>
    </location>
    <ligand>
        <name>Zn(2+)</name>
        <dbReference type="ChEBI" id="CHEBI:29105"/>
    </ligand>
</feature>
<evidence type="ECO:0000256" key="12">
    <source>
        <dbReference type="ARBA" id="ARBA00049447"/>
    </source>
</evidence>
<evidence type="ECO:0000256" key="7">
    <source>
        <dbReference type="ARBA" id="ARBA00022857"/>
    </source>
</evidence>
<dbReference type="Pfam" id="PF01661">
    <property type="entry name" value="Macro"/>
    <property type="match status" value="1"/>
</dbReference>
<dbReference type="Gene3D" id="3.20.20.70">
    <property type="entry name" value="Aldolase class I"/>
    <property type="match status" value="1"/>
</dbReference>
<dbReference type="EC" id="1.3.1.-" evidence="16"/>
<dbReference type="Pfam" id="PF01207">
    <property type="entry name" value="Dus"/>
    <property type="match status" value="2"/>
</dbReference>
<dbReference type="InterPro" id="IPR035587">
    <property type="entry name" value="DUS-like_FMN-bd"/>
</dbReference>
<evidence type="ECO:0000256" key="14">
    <source>
        <dbReference type="PROSITE-ProRule" id="PRU00236"/>
    </source>
</evidence>
<gene>
    <name evidence="22" type="ORF">PR001_g10042</name>
    <name evidence="21" type="ORF">PR002_g10076</name>
</gene>
<keyword evidence="15 16" id="KW-0863">Zinc-finger</keyword>
<dbReference type="InterPro" id="IPR026590">
    <property type="entry name" value="Ssirtuin_cat_dom"/>
</dbReference>
<feature type="compositionally biased region" description="Low complexity" evidence="17">
    <location>
        <begin position="567"/>
        <end position="586"/>
    </location>
</feature>
<evidence type="ECO:0000259" key="20">
    <source>
        <dbReference type="PROSITE" id="PS51154"/>
    </source>
</evidence>
<feature type="binding site" evidence="14">
    <location>
        <position position="402"/>
    </location>
    <ligand>
        <name>Zn(2+)</name>
        <dbReference type="ChEBI" id="CHEBI:29105"/>
    </ligand>
</feature>
<evidence type="ECO:0000256" key="9">
    <source>
        <dbReference type="ARBA" id="ARBA00023027"/>
    </source>
</evidence>
<feature type="domain" description="C3H1-type" evidence="18">
    <location>
        <begin position="696"/>
        <end position="721"/>
    </location>
</feature>
<evidence type="ECO:0000259" key="18">
    <source>
        <dbReference type="PROSITE" id="PS50103"/>
    </source>
</evidence>
<evidence type="ECO:0000256" key="17">
    <source>
        <dbReference type="SAM" id="MobiDB-lite"/>
    </source>
</evidence>
<evidence type="ECO:0000313" key="22">
    <source>
        <dbReference type="EMBL" id="KAE9033709.1"/>
    </source>
</evidence>
<dbReference type="GO" id="GO:0050660">
    <property type="term" value="F:flavin adenine dinucleotide binding"/>
    <property type="evidence" value="ECO:0007669"/>
    <property type="project" value="UniProtKB-UniRule"/>
</dbReference>
<comment type="catalytic activity">
    <reaction evidence="11">
        <text>a 5,6-dihydrouridine in mRNA + NAD(+) = a uridine in mRNA + NADH + H(+)</text>
        <dbReference type="Rhea" id="RHEA:69851"/>
        <dbReference type="Rhea" id="RHEA-COMP:14658"/>
        <dbReference type="Rhea" id="RHEA-COMP:17789"/>
        <dbReference type="ChEBI" id="CHEBI:15378"/>
        <dbReference type="ChEBI" id="CHEBI:57540"/>
        <dbReference type="ChEBI" id="CHEBI:57945"/>
        <dbReference type="ChEBI" id="CHEBI:65315"/>
        <dbReference type="ChEBI" id="CHEBI:74443"/>
    </reaction>
    <physiologicalReaction direction="right-to-left" evidence="11">
        <dbReference type="Rhea" id="RHEA:69853"/>
    </physiologicalReaction>
</comment>
<keyword evidence="14 16" id="KW-0479">Metal-binding</keyword>
<dbReference type="CDD" id="cd02801">
    <property type="entry name" value="DUS_like_FMN"/>
    <property type="match status" value="1"/>
</dbReference>
<dbReference type="EMBL" id="QXFV01000576">
    <property type="protein sequence ID" value="KAE9033709.1"/>
    <property type="molecule type" value="Genomic_DNA"/>
</dbReference>
<comment type="caution">
    <text evidence="21">The sequence shown here is derived from an EMBL/GenBank/DDBJ whole genome shotgun (WGS) entry which is preliminary data.</text>
</comment>
<keyword evidence="8 16" id="KW-0560">Oxidoreductase</keyword>
<organism evidence="21 24">
    <name type="scientific">Phytophthora rubi</name>
    <dbReference type="NCBI Taxonomy" id="129364"/>
    <lineage>
        <taxon>Eukaryota</taxon>
        <taxon>Sar</taxon>
        <taxon>Stramenopiles</taxon>
        <taxon>Oomycota</taxon>
        <taxon>Peronosporomycetes</taxon>
        <taxon>Peronosporales</taxon>
        <taxon>Peronosporaceae</taxon>
        <taxon>Phytophthora</taxon>
    </lineage>
</organism>
<accession>A0A6A3MLN9</accession>
<dbReference type="AlphaFoldDB" id="A0A6A3MLN9"/>
<dbReference type="CDD" id="cd02908">
    <property type="entry name" value="Macro_OAADPr_deacetylase"/>
    <property type="match status" value="1"/>
</dbReference>
<comment type="catalytic activity">
    <reaction evidence="13">
        <text>5,6-dihydrouridine(47) in tRNA + NADP(+) = uridine(47) in tRNA + NADPH + H(+)</text>
        <dbReference type="Rhea" id="RHEA:53360"/>
        <dbReference type="Rhea" id="RHEA-COMP:13539"/>
        <dbReference type="Rhea" id="RHEA-COMP:13540"/>
        <dbReference type="ChEBI" id="CHEBI:15378"/>
        <dbReference type="ChEBI" id="CHEBI:57783"/>
        <dbReference type="ChEBI" id="CHEBI:58349"/>
        <dbReference type="ChEBI" id="CHEBI:65315"/>
        <dbReference type="ChEBI" id="CHEBI:74443"/>
        <dbReference type="EC" id="1.3.1.89"/>
    </reaction>
    <physiologicalReaction direction="right-to-left" evidence="13">
        <dbReference type="Rhea" id="RHEA:53362"/>
    </physiologicalReaction>
</comment>
<feature type="compositionally biased region" description="Basic residues" evidence="17">
    <location>
        <begin position="637"/>
        <end position="647"/>
    </location>
</feature>
<dbReference type="PROSITE" id="PS50305">
    <property type="entry name" value="SIRTUIN"/>
    <property type="match status" value="1"/>
</dbReference>
<evidence type="ECO:0000256" key="8">
    <source>
        <dbReference type="ARBA" id="ARBA00023002"/>
    </source>
</evidence>
<dbReference type="GO" id="GO:0003723">
    <property type="term" value="F:RNA binding"/>
    <property type="evidence" value="ECO:0007669"/>
    <property type="project" value="TreeGrafter"/>
</dbReference>
<evidence type="ECO:0000313" key="23">
    <source>
        <dbReference type="Proteomes" id="UP000429607"/>
    </source>
</evidence>
<dbReference type="Gene3D" id="3.40.50.1220">
    <property type="entry name" value="TPP-binding domain"/>
    <property type="match status" value="1"/>
</dbReference>
<dbReference type="Pfam" id="PF25585">
    <property type="entry name" value="zf-CCCH_DUS3L"/>
    <property type="match status" value="2"/>
</dbReference>
<dbReference type="PROSITE" id="PS01136">
    <property type="entry name" value="UPF0034"/>
    <property type="match status" value="1"/>
</dbReference>
<keyword evidence="14 16" id="KW-0862">Zinc</keyword>
<feature type="domain" description="C3H1-type" evidence="18">
    <location>
        <begin position="655"/>
        <end position="683"/>
    </location>
</feature>
<dbReference type="SUPFAM" id="SSF51395">
    <property type="entry name" value="FMN-linked oxidoreductases"/>
    <property type="match status" value="1"/>
</dbReference>
<dbReference type="InterPro" id="IPR043472">
    <property type="entry name" value="Macro_dom-like"/>
</dbReference>
<evidence type="ECO:0000256" key="3">
    <source>
        <dbReference type="ARBA" id="ARBA00022630"/>
    </source>
</evidence>
<evidence type="ECO:0000256" key="6">
    <source>
        <dbReference type="ARBA" id="ARBA00022694"/>
    </source>
</evidence>
<evidence type="ECO:0000256" key="10">
    <source>
        <dbReference type="ARBA" id="ARBA00048266"/>
    </source>
</evidence>
<evidence type="ECO:0000256" key="13">
    <source>
        <dbReference type="ARBA" id="ARBA00049513"/>
    </source>
</evidence>
<dbReference type="Gene3D" id="3.40.220.10">
    <property type="entry name" value="Leucine Aminopeptidase, subunit E, domain 1"/>
    <property type="match status" value="1"/>
</dbReference>
<feature type="domain" description="Deacetylase sirtuin-type" evidence="19">
    <location>
        <begin position="300"/>
        <end position="594"/>
    </location>
</feature>
<dbReference type="PANTHER" id="PTHR45846">
    <property type="entry name" value="TRNA-DIHYDROURIDINE(47) SYNTHASE [NAD(P)(+)]-LIKE"/>
    <property type="match status" value="1"/>
</dbReference>
<keyword evidence="5" id="KW-0507">mRNA processing</keyword>
<feature type="region of interest" description="Disordered" evidence="17">
    <location>
        <begin position="556"/>
        <end position="651"/>
    </location>
</feature>
<proteinExistence type="inferred from homology"/>
<evidence type="ECO:0000256" key="11">
    <source>
        <dbReference type="ARBA" id="ARBA00048342"/>
    </source>
</evidence>
<evidence type="ECO:0000313" key="21">
    <source>
        <dbReference type="EMBL" id="KAE9029644.1"/>
    </source>
</evidence>
<dbReference type="InterPro" id="IPR029035">
    <property type="entry name" value="DHS-like_NAD/FAD-binding_dom"/>
</dbReference>
<protein>
    <recommendedName>
        <fullName evidence="2 16">tRNA-dihydrouridine(47) synthase [NAD(P)(+)]</fullName>
        <ecNumber evidence="16">1.3.1.-</ecNumber>
    </recommendedName>
    <alternativeName>
        <fullName evidence="16">tRNA-dihydrouridine synthase 3</fullName>
    </alternativeName>
</protein>
<dbReference type="InterPro" id="IPR002589">
    <property type="entry name" value="Macro_dom"/>
</dbReference>
<dbReference type="GO" id="GO:0006397">
    <property type="term" value="P:mRNA processing"/>
    <property type="evidence" value="ECO:0007669"/>
    <property type="project" value="UniProtKB-KW"/>
</dbReference>
<feature type="compositionally biased region" description="Basic and acidic residues" evidence="17">
    <location>
        <begin position="627"/>
        <end position="636"/>
    </location>
</feature>
<dbReference type="GO" id="GO:0102265">
    <property type="term" value="F:tRNA-dihydrouridine47 synthase activity"/>
    <property type="evidence" value="ECO:0007669"/>
    <property type="project" value="UniProtKB-EC"/>
</dbReference>
<dbReference type="InterPro" id="IPR000571">
    <property type="entry name" value="Znf_CCCH"/>
</dbReference>
<keyword evidence="6 16" id="KW-0819">tRNA processing</keyword>
<dbReference type="Proteomes" id="UP000435112">
    <property type="component" value="Unassembled WGS sequence"/>
</dbReference>
<reference evidence="23 24" key="1">
    <citation type="submission" date="2018-09" db="EMBL/GenBank/DDBJ databases">
        <title>Genomic investigation of the strawberry pathogen Phytophthora fragariae indicates pathogenicity is determined by transcriptional variation in three key races.</title>
        <authorList>
            <person name="Adams T.M."/>
            <person name="Armitage A.D."/>
            <person name="Sobczyk M.K."/>
            <person name="Bates H.J."/>
            <person name="Dunwell J.M."/>
            <person name="Nellist C.F."/>
            <person name="Harrison R.J."/>
        </authorList>
    </citation>
    <scope>NUCLEOTIDE SEQUENCE [LARGE SCALE GENOMIC DNA]</scope>
    <source>
        <strain evidence="22 23">SCRP249</strain>
        <strain evidence="21 24">SCRP324</strain>
    </source>
</reference>
<dbReference type="PROSITE" id="PS50103">
    <property type="entry name" value="ZF_C3H1"/>
    <property type="match status" value="2"/>
</dbReference>
<dbReference type="PANTHER" id="PTHR45846:SF1">
    <property type="entry name" value="TRNA-DIHYDROURIDINE(47) SYNTHASE [NAD(P)(+)]-LIKE"/>
    <property type="match status" value="1"/>
</dbReference>
<dbReference type="EMBL" id="QXFU01000560">
    <property type="protein sequence ID" value="KAE9029644.1"/>
    <property type="molecule type" value="Genomic_DNA"/>
</dbReference>
<comment type="catalytic activity">
    <reaction evidence="12">
        <text>a 5,6-dihydrouridine in mRNA + NADP(+) = a uridine in mRNA + NADPH + H(+)</text>
        <dbReference type="Rhea" id="RHEA:69855"/>
        <dbReference type="Rhea" id="RHEA-COMP:14658"/>
        <dbReference type="Rhea" id="RHEA-COMP:17789"/>
        <dbReference type="ChEBI" id="CHEBI:15378"/>
        <dbReference type="ChEBI" id="CHEBI:57783"/>
        <dbReference type="ChEBI" id="CHEBI:58349"/>
        <dbReference type="ChEBI" id="CHEBI:65315"/>
        <dbReference type="ChEBI" id="CHEBI:74443"/>
    </reaction>
    <physiologicalReaction direction="right-to-left" evidence="12">
        <dbReference type="Rhea" id="RHEA:69857"/>
    </physiologicalReaction>
</comment>
<dbReference type="InterPro" id="IPR018517">
    <property type="entry name" value="tRNA_hU_synthase_CS"/>
</dbReference>
<evidence type="ECO:0000313" key="24">
    <source>
        <dbReference type="Proteomes" id="UP000435112"/>
    </source>
</evidence>
<keyword evidence="9" id="KW-0520">NAD</keyword>
<comment type="caution">
    <text evidence="14">Lacks conserved residue(s) required for the propagation of feature annotation.</text>
</comment>
<feature type="zinc finger region" description="C3H1-type" evidence="15">
    <location>
        <begin position="696"/>
        <end position="721"/>
    </location>
</feature>
<dbReference type="Gene3D" id="4.10.1000.10">
    <property type="entry name" value="Zinc finger, CCCH-type"/>
    <property type="match status" value="1"/>
</dbReference>
<feature type="region of interest" description="Disordered" evidence="17">
    <location>
        <begin position="762"/>
        <end position="826"/>
    </location>
</feature>
<comment type="cofactor">
    <cofactor evidence="1 16">
        <name>FMN</name>
        <dbReference type="ChEBI" id="CHEBI:58210"/>
    </cofactor>
</comment>
<evidence type="ECO:0000256" key="1">
    <source>
        <dbReference type="ARBA" id="ARBA00001917"/>
    </source>
</evidence>
<name>A0A6A3MLN9_9STRA</name>
<evidence type="ECO:0000256" key="16">
    <source>
        <dbReference type="RuleBase" id="RU291113"/>
    </source>
</evidence>
<comment type="similarity">
    <text evidence="16">Belongs to the dus family. Dus3 subfamily.</text>
</comment>
<dbReference type="OrthoDB" id="259935at2759"/>
<dbReference type="PROSITE" id="PS51154">
    <property type="entry name" value="MACRO"/>
    <property type="match status" value="1"/>
</dbReference>
<feature type="compositionally biased region" description="Basic and acidic residues" evidence="17">
    <location>
        <begin position="587"/>
        <end position="604"/>
    </location>
</feature>
<evidence type="ECO:0000256" key="15">
    <source>
        <dbReference type="PROSITE-ProRule" id="PRU00723"/>
    </source>
</evidence>
<dbReference type="InterPro" id="IPR013785">
    <property type="entry name" value="Aldolase_TIM"/>
</dbReference>
<dbReference type="Proteomes" id="UP000429607">
    <property type="component" value="Unassembled WGS sequence"/>
</dbReference>
<evidence type="ECO:0000259" key="19">
    <source>
        <dbReference type="PROSITE" id="PS50305"/>
    </source>
</evidence>
<feature type="domain" description="Macro" evidence="20">
    <location>
        <begin position="94"/>
        <end position="292"/>
    </location>
</feature>
<dbReference type="SUPFAM" id="SSF52949">
    <property type="entry name" value="Macro domain-like"/>
    <property type="match status" value="1"/>
</dbReference>
<keyword evidence="7" id="KW-0521">NADP</keyword>
<evidence type="ECO:0000256" key="5">
    <source>
        <dbReference type="ARBA" id="ARBA00022664"/>
    </source>
</evidence>
<feature type="compositionally biased region" description="Basic residues" evidence="17">
    <location>
        <begin position="767"/>
        <end position="779"/>
    </location>
</feature>
<comment type="catalytic activity">
    <reaction evidence="10">
        <text>5,6-dihydrouridine(47) in tRNA + NAD(+) = uridine(47) in tRNA + NADH + H(+)</text>
        <dbReference type="Rhea" id="RHEA:53364"/>
        <dbReference type="Rhea" id="RHEA-COMP:13539"/>
        <dbReference type="Rhea" id="RHEA-COMP:13540"/>
        <dbReference type="ChEBI" id="CHEBI:15378"/>
        <dbReference type="ChEBI" id="CHEBI:57540"/>
        <dbReference type="ChEBI" id="CHEBI:57945"/>
        <dbReference type="ChEBI" id="CHEBI:65315"/>
        <dbReference type="ChEBI" id="CHEBI:74443"/>
        <dbReference type="EC" id="1.3.1.89"/>
    </reaction>
    <physiologicalReaction direction="right-to-left" evidence="10">
        <dbReference type="Rhea" id="RHEA:53366"/>
    </physiologicalReaction>
</comment>
<evidence type="ECO:0000256" key="4">
    <source>
        <dbReference type="ARBA" id="ARBA00022643"/>
    </source>
</evidence>
<feature type="zinc finger region" description="C3H1-type" evidence="15">
    <location>
        <begin position="655"/>
        <end position="683"/>
    </location>
</feature>
<dbReference type="GO" id="GO:0008270">
    <property type="term" value="F:zinc ion binding"/>
    <property type="evidence" value="ECO:0007669"/>
    <property type="project" value="UniProtKB-KW"/>
</dbReference>
<feature type="binding site" evidence="14">
    <location>
        <position position="406"/>
    </location>
    <ligand>
        <name>Zn(2+)</name>
        <dbReference type="ChEBI" id="CHEBI:29105"/>
    </ligand>
</feature>
<keyword evidence="3 16" id="KW-0285">Flavoprotein</keyword>
<dbReference type="SUPFAM" id="SSF52467">
    <property type="entry name" value="DHS-like NAD/FAD-binding domain"/>
    <property type="match status" value="1"/>
</dbReference>